<feature type="compositionally biased region" description="Basic and acidic residues" evidence="1">
    <location>
        <begin position="39"/>
        <end position="52"/>
    </location>
</feature>
<reference evidence="2 3" key="1">
    <citation type="submission" date="2021-06" db="EMBL/GenBank/DDBJ databases">
        <title>Caerostris extrusa draft genome.</title>
        <authorList>
            <person name="Kono N."/>
            <person name="Arakawa K."/>
        </authorList>
    </citation>
    <scope>NUCLEOTIDE SEQUENCE [LARGE SCALE GENOMIC DNA]</scope>
</reference>
<gene>
    <name evidence="2" type="ORF">CEXT_495271</name>
</gene>
<organism evidence="2 3">
    <name type="scientific">Caerostris extrusa</name>
    <name type="common">Bark spider</name>
    <name type="synonym">Caerostris bankana</name>
    <dbReference type="NCBI Taxonomy" id="172846"/>
    <lineage>
        <taxon>Eukaryota</taxon>
        <taxon>Metazoa</taxon>
        <taxon>Ecdysozoa</taxon>
        <taxon>Arthropoda</taxon>
        <taxon>Chelicerata</taxon>
        <taxon>Arachnida</taxon>
        <taxon>Araneae</taxon>
        <taxon>Araneomorphae</taxon>
        <taxon>Entelegynae</taxon>
        <taxon>Araneoidea</taxon>
        <taxon>Araneidae</taxon>
        <taxon>Caerostris</taxon>
    </lineage>
</organism>
<evidence type="ECO:0000313" key="3">
    <source>
        <dbReference type="Proteomes" id="UP001054945"/>
    </source>
</evidence>
<keyword evidence="3" id="KW-1185">Reference proteome</keyword>
<dbReference type="Proteomes" id="UP001054945">
    <property type="component" value="Unassembled WGS sequence"/>
</dbReference>
<feature type="region of interest" description="Disordered" evidence="1">
    <location>
        <begin position="1"/>
        <end position="25"/>
    </location>
</feature>
<feature type="region of interest" description="Disordered" evidence="1">
    <location>
        <begin position="39"/>
        <end position="69"/>
    </location>
</feature>
<evidence type="ECO:0000256" key="1">
    <source>
        <dbReference type="SAM" id="MobiDB-lite"/>
    </source>
</evidence>
<comment type="caution">
    <text evidence="2">The sequence shown here is derived from an EMBL/GenBank/DDBJ whole genome shotgun (WGS) entry which is preliminary data.</text>
</comment>
<protein>
    <submittedName>
        <fullName evidence="2">Uncharacterized protein</fullName>
    </submittedName>
</protein>
<dbReference type="EMBL" id="BPLR01004554">
    <property type="protein sequence ID" value="GIX95722.1"/>
    <property type="molecule type" value="Genomic_DNA"/>
</dbReference>
<proteinExistence type="predicted"/>
<evidence type="ECO:0000313" key="2">
    <source>
        <dbReference type="EMBL" id="GIX95722.1"/>
    </source>
</evidence>
<dbReference type="AlphaFoldDB" id="A0AAV4PEI3"/>
<name>A0AAV4PEI3_CAEEX</name>
<accession>A0AAV4PEI3</accession>
<sequence length="95" mass="10924">MSYDRWQHDRTWSRGRAGESEQEAFARRCRQEADGVLRAESQDLPLHRRPPDETEITEDVQEGGSSDRLNKKLSSKQRSLNVAWSVPCLCQAYGC</sequence>